<evidence type="ECO:0000313" key="2">
    <source>
        <dbReference type="EMBL" id="KAL3769726.1"/>
    </source>
</evidence>
<dbReference type="AlphaFoldDB" id="A0ABD3N0T4"/>
<dbReference type="Proteomes" id="UP001530293">
    <property type="component" value="Unassembled WGS sequence"/>
</dbReference>
<feature type="chain" id="PRO_5044888028" description="Peptide-methionine (R)-S-oxide reductase" evidence="1">
    <location>
        <begin position="20"/>
        <end position="233"/>
    </location>
</feature>
<gene>
    <name evidence="2" type="ORF">ACHAWU_005774</name>
</gene>
<protein>
    <recommendedName>
        <fullName evidence="4">Peptide-methionine (R)-S-oxide reductase</fullName>
    </recommendedName>
</protein>
<feature type="signal peptide" evidence="1">
    <location>
        <begin position="1"/>
        <end position="19"/>
    </location>
</feature>
<evidence type="ECO:0000313" key="3">
    <source>
        <dbReference type="Proteomes" id="UP001530293"/>
    </source>
</evidence>
<keyword evidence="1" id="KW-0732">Signal</keyword>
<keyword evidence="3" id="KW-1185">Reference proteome</keyword>
<dbReference type="SUPFAM" id="SSF51316">
    <property type="entry name" value="Mss4-like"/>
    <property type="match status" value="1"/>
</dbReference>
<sequence length="233" mass="25523">MMMTRQSALLFIASALSSARPNNSNVSAFSLATTRLGSSVTSTSSTRSSSKGTSTSRNMSVLDSFFGKKEYAAPCVMGDESIMSPKAHGTSETPVQKDLRWNCDYDTADRICNFNRHYAEYAGYWTSTSFVADAKEEYAAKGEITFYDSNTGKPLFVAPRGRDLDSFLKESASHGWPSFRDEEVVWENVRCLSDGEAVSVDGTHLGHNLPDGKGNRYCINLVSVAGRPVEDDM</sequence>
<dbReference type="EMBL" id="JALLBG020000052">
    <property type="protein sequence ID" value="KAL3769726.1"/>
    <property type="molecule type" value="Genomic_DNA"/>
</dbReference>
<organism evidence="2 3">
    <name type="scientific">Discostella pseudostelligera</name>
    <dbReference type="NCBI Taxonomy" id="259834"/>
    <lineage>
        <taxon>Eukaryota</taxon>
        <taxon>Sar</taxon>
        <taxon>Stramenopiles</taxon>
        <taxon>Ochrophyta</taxon>
        <taxon>Bacillariophyta</taxon>
        <taxon>Coscinodiscophyceae</taxon>
        <taxon>Thalassiosirophycidae</taxon>
        <taxon>Stephanodiscales</taxon>
        <taxon>Stephanodiscaceae</taxon>
        <taxon>Discostella</taxon>
    </lineage>
</organism>
<evidence type="ECO:0008006" key="4">
    <source>
        <dbReference type="Google" id="ProtNLM"/>
    </source>
</evidence>
<proteinExistence type="predicted"/>
<comment type="caution">
    <text evidence="2">The sequence shown here is derived from an EMBL/GenBank/DDBJ whole genome shotgun (WGS) entry which is preliminary data.</text>
</comment>
<name>A0ABD3N0T4_9STRA</name>
<dbReference type="InterPro" id="IPR011057">
    <property type="entry name" value="Mss4-like_sf"/>
</dbReference>
<reference evidence="2 3" key="1">
    <citation type="submission" date="2024-10" db="EMBL/GenBank/DDBJ databases">
        <title>Updated reference genomes for cyclostephanoid diatoms.</title>
        <authorList>
            <person name="Roberts W.R."/>
            <person name="Alverson A.J."/>
        </authorList>
    </citation>
    <scope>NUCLEOTIDE SEQUENCE [LARGE SCALE GENOMIC DNA]</scope>
    <source>
        <strain evidence="2 3">AJA232-27</strain>
    </source>
</reference>
<evidence type="ECO:0000256" key="1">
    <source>
        <dbReference type="SAM" id="SignalP"/>
    </source>
</evidence>
<accession>A0ABD3N0T4</accession>
<dbReference type="Gene3D" id="2.170.150.20">
    <property type="entry name" value="Peptide methionine sulfoxide reductase"/>
    <property type="match status" value="1"/>
</dbReference>